<dbReference type="PANTHER" id="PTHR10000">
    <property type="entry name" value="PHOSPHOSERINE PHOSPHATASE"/>
    <property type="match status" value="1"/>
</dbReference>
<dbReference type="RefSeq" id="WP_169911660.1">
    <property type="nucleotide sequence ID" value="NZ_MZGV01000046.1"/>
</dbReference>
<dbReference type="PANTHER" id="PTHR10000:SF8">
    <property type="entry name" value="HAD SUPERFAMILY HYDROLASE-LIKE, TYPE 3"/>
    <property type="match status" value="1"/>
</dbReference>
<dbReference type="InterPro" id="IPR023214">
    <property type="entry name" value="HAD_sf"/>
</dbReference>
<dbReference type="SUPFAM" id="SSF56784">
    <property type="entry name" value="HAD-like"/>
    <property type="match status" value="1"/>
</dbReference>
<evidence type="ECO:0000313" key="2">
    <source>
        <dbReference type="Proteomes" id="UP000190080"/>
    </source>
</evidence>
<reference evidence="1 2" key="1">
    <citation type="submission" date="2017-03" db="EMBL/GenBank/DDBJ databases">
        <title>Genome sequence of Clostridium oryzae DSM 28571.</title>
        <authorList>
            <person name="Poehlein A."/>
            <person name="Daniel R."/>
        </authorList>
    </citation>
    <scope>NUCLEOTIDE SEQUENCE [LARGE SCALE GENOMIC DNA]</scope>
    <source>
        <strain evidence="1 2">DSM 28571</strain>
    </source>
</reference>
<name>A0A1V4IHP9_9CLOT</name>
<dbReference type="SFLD" id="SFLDG01140">
    <property type="entry name" value="C2.B:_Phosphomannomutase_and_P"/>
    <property type="match status" value="1"/>
</dbReference>
<dbReference type="InterPro" id="IPR000150">
    <property type="entry name" value="Cof"/>
</dbReference>
<dbReference type="EC" id="3.1.3.-" evidence="1"/>
<dbReference type="InterPro" id="IPR006379">
    <property type="entry name" value="HAD-SF_hydro_IIB"/>
</dbReference>
<dbReference type="GO" id="GO:0000287">
    <property type="term" value="F:magnesium ion binding"/>
    <property type="evidence" value="ECO:0007669"/>
    <property type="project" value="TreeGrafter"/>
</dbReference>
<organism evidence="1 2">
    <name type="scientific">Clostridium oryzae</name>
    <dbReference type="NCBI Taxonomy" id="1450648"/>
    <lineage>
        <taxon>Bacteria</taxon>
        <taxon>Bacillati</taxon>
        <taxon>Bacillota</taxon>
        <taxon>Clostridia</taxon>
        <taxon>Eubacteriales</taxon>
        <taxon>Clostridiaceae</taxon>
        <taxon>Clostridium</taxon>
    </lineage>
</organism>
<proteinExistence type="predicted"/>
<sequence>MKLYISDLDGTLLNSEQRISEYSKQIINSLIENGVNFTIATARSLEATKKIIDGLNLNLPIILNNGVFIYDVNKKRNVVEHFIDKFAYKALIEYIKLKGLSPFISTKLMDRYRVYYSGIHNYGEQDYVEGRVKNGDKRFTLSKDYSECGGENVVCISLIDEEDKLLPIYNYLKNEFDLQYHFARDIYSNFYWLEITNKYGNKRQAVKYLKRYIGADKLVCFGDNLNDSPMFEESDEKYAVKNANQALKKMATAVIGSNEEDAIANFIKADNAGDSPIK</sequence>
<dbReference type="GO" id="GO:0005829">
    <property type="term" value="C:cytosol"/>
    <property type="evidence" value="ECO:0007669"/>
    <property type="project" value="TreeGrafter"/>
</dbReference>
<dbReference type="GO" id="GO:0016791">
    <property type="term" value="F:phosphatase activity"/>
    <property type="evidence" value="ECO:0007669"/>
    <property type="project" value="TreeGrafter"/>
</dbReference>
<dbReference type="Proteomes" id="UP000190080">
    <property type="component" value="Unassembled WGS sequence"/>
</dbReference>
<keyword evidence="2" id="KW-1185">Reference proteome</keyword>
<comment type="caution">
    <text evidence="1">The sequence shown here is derived from an EMBL/GenBank/DDBJ whole genome shotgun (WGS) entry which is preliminary data.</text>
</comment>
<dbReference type="Pfam" id="PF08282">
    <property type="entry name" value="Hydrolase_3"/>
    <property type="match status" value="1"/>
</dbReference>
<accession>A0A1V4IHP9</accession>
<dbReference type="SFLD" id="SFLDS00003">
    <property type="entry name" value="Haloacid_Dehalogenase"/>
    <property type="match status" value="1"/>
</dbReference>
<dbReference type="InterPro" id="IPR036412">
    <property type="entry name" value="HAD-like_sf"/>
</dbReference>
<dbReference type="AlphaFoldDB" id="A0A1V4IHP9"/>
<protein>
    <submittedName>
        <fullName evidence="1">Putative phosphatase</fullName>
        <ecNumber evidence="1">3.1.3.-</ecNumber>
    </submittedName>
</protein>
<dbReference type="Gene3D" id="3.40.50.1000">
    <property type="entry name" value="HAD superfamily/HAD-like"/>
    <property type="match status" value="1"/>
</dbReference>
<dbReference type="STRING" id="1450648.CLORY_33530"/>
<evidence type="ECO:0000313" key="1">
    <source>
        <dbReference type="EMBL" id="OPJ59344.1"/>
    </source>
</evidence>
<dbReference type="NCBIfam" id="TIGR00099">
    <property type="entry name" value="Cof-subfamily"/>
    <property type="match status" value="1"/>
</dbReference>
<dbReference type="Gene3D" id="3.30.1240.10">
    <property type="match status" value="1"/>
</dbReference>
<gene>
    <name evidence="1" type="ORF">CLORY_33530</name>
</gene>
<dbReference type="EMBL" id="MZGV01000046">
    <property type="protein sequence ID" value="OPJ59344.1"/>
    <property type="molecule type" value="Genomic_DNA"/>
</dbReference>
<keyword evidence="1" id="KW-0378">Hydrolase</keyword>
<dbReference type="NCBIfam" id="TIGR01484">
    <property type="entry name" value="HAD-SF-IIB"/>
    <property type="match status" value="1"/>
</dbReference>